<protein>
    <submittedName>
        <fullName evidence="4">CDP-alcohol phosphatidyltransferase family protein</fullName>
    </submittedName>
</protein>
<dbReference type="GO" id="GO:0016780">
    <property type="term" value="F:phosphotransferase activity, for other substituted phosphate groups"/>
    <property type="evidence" value="ECO:0007669"/>
    <property type="project" value="InterPro"/>
</dbReference>
<evidence type="ECO:0000313" key="4">
    <source>
        <dbReference type="EMBL" id="THV33716.1"/>
    </source>
</evidence>
<feature type="transmembrane region" description="Helical" evidence="3">
    <location>
        <begin position="98"/>
        <end position="120"/>
    </location>
</feature>
<dbReference type="Gene3D" id="1.20.120.1760">
    <property type="match status" value="1"/>
</dbReference>
<keyword evidence="3" id="KW-0812">Transmembrane</keyword>
<feature type="transmembrane region" description="Helical" evidence="3">
    <location>
        <begin position="219"/>
        <end position="236"/>
    </location>
</feature>
<sequence>MASEPERLGGDRFGRSWGLAQAGWITQLRARPALLSDTIAGLSGLLLGTSIVALLVSFRLPLGWDFVASVILSLVLMFTLVLYALPDHPHRRFGPANLVTAFRACLVSLTGATVLCFDSLAATDLALWTLVGVVLIALALDGVDGYLARVYGHESAFGARFDMEVDALLILVLSVAAALLEKAGLWVIWIGLMRYAFVAAGWMIPRLTGELFPSFRRKLVCVIQISALCLILIPFVETPYSTAIAVVALLALIYSFTVDIIYLLRKPGTP</sequence>
<dbReference type="EMBL" id="STGU01000010">
    <property type="protein sequence ID" value="THV33716.1"/>
    <property type="molecule type" value="Genomic_DNA"/>
</dbReference>
<keyword evidence="3" id="KW-0472">Membrane</keyword>
<comment type="caution">
    <text evidence="4">The sequence shown here is derived from an EMBL/GenBank/DDBJ whole genome shotgun (WGS) entry which is preliminary data.</text>
</comment>
<gene>
    <name evidence="4" type="ORF">FAA86_16980</name>
</gene>
<evidence type="ECO:0000256" key="2">
    <source>
        <dbReference type="RuleBase" id="RU003750"/>
    </source>
</evidence>
<reference evidence="4 5" key="1">
    <citation type="submission" date="2019-04" db="EMBL/GenBank/DDBJ databases">
        <title>genome sequence of strain W3.</title>
        <authorList>
            <person name="Gao J."/>
            <person name="Sun J."/>
        </authorList>
    </citation>
    <scope>NUCLEOTIDE SEQUENCE [LARGE SCALE GENOMIC DNA]</scope>
    <source>
        <strain evidence="4 5">W3</strain>
    </source>
</reference>
<name>A0A4V4HQG8_9HYPH</name>
<dbReference type="RefSeq" id="WP_136542364.1">
    <property type="nucleotide sequence ID" value="NZ_STGU01000010.1"/>
</dbReference>
<feature type="transmembrane region" description="Helical" evidence="3">
    <location>
        <begin position="159"/>
        <end position="180"/>
    </location>
</feature>
<dbReference type="PROSITE" id="PS00379">
    <property type="entry name" value="CDP_ALCOHOL_P_TRANSF"/>
    <property type="match status" value="1"/>
</dbReference>
<proteinExistence type="inferred from homology"/>
<comment type="similarity">
    <text evidence="2">Belongs to the CDP-alcohol phosphatidyltransferase class-I family.</text>
</comment>
<feature type="transmembrane region" description="Helical" evidence="3">
    <location>
        <begin position="66"/>
        <end position="86"/>
    </location>
</feature>
<feature type="transmembrane region" description="Helical" evidence="3">
    <location>
        <begin position="126"/>
        <end position="147"/>
    </location>
</feature>
<accession>A0A4V4HQG8</accession>
<keyword evidence="3" id="KW-1133">Transmembrane helix</keyword>
<dbReference type="InterPro" id="IPR000462">
    <property type="entry name" value="CDP-OH_P_trans"/>
</dbReference>
<feature type="transmembrane region" description="Helical" evidence="3">
    <location>
        <begin position="39"/>
        <end position="60"/>
    </location>
</feature>
<evidence type="ECO:0000256" key="3">
    <source>
        <dbReference type="SAM" id="Phobius"/>
    </source>
</evidence>
<feature type="transmembrane region" description="Helical" evidence="3">
    <location>
        <begin position="242"/>
        <end position="264"/>
    </location>
</feature>
<dbReference type="AlphaFoldDB" id="A0A4V4HQG8"/>
<dbReference type="GO" id="GO:0016020">
    <property type="term" value="C:membrane"/>
    <property type="evidence" value="ECO:0007669"/>
    <property type="project" value="InterPro"/>
</dbReference>
<organism evidence="4 5">
    <name type="scientific">Rhizobium rosettiformans W3</name>
    <dbReference type="NCBI Taxonomy" id="538378"/>
    <lineage>
        <taxon>Bacteria</taxon>
        <taxon>Pseudomonadati</taxon>
        <taxon>Pseudomonadota</taxon>
        <taxon>Alphaproteobacteria</taxon>
        <taxon>Hyphomicrobiales</taxon>
        <taxon>Rhizobiaceae</taxon>
        <taxon>Rhizobium/Agrobacterium group</taxon>
        <taxon>Rhizobium</taxon>
    </lineage>
</organism>
<evidence type="ECO:0000313" key="5">
    <source>
        <dbReference type="Proteomes" id="UP000307378"/>
    </source>
</evidence>
<dbReference type="Proteomes" id="UP000307378">
    <property type="component" value="Unassembled WGS sequence"/>
</dbReference>
<dbReference type="GO" id="GO:0008654">
    <property type="term" value="P:phospholipid biosynthetic process"/>
    <property type="evidence" value="ECO:0007669"/>
    <property type="project" value="InterPro"/>
</dbReference>
<dbReference type="InterPro" id="IPR048254">
    <property type="entry name" value="CDP_ALCOHOL_P_TRANSF_CS"/>
</dbReference>
<evidence type="ECO:0000256" key="1">
    <source>
        <dbReference type="ARBA" id="ARBA00022679"/>
    </source>
</evidence>
<dbReference type="InterPro" id="IPR043130">
    <property type="entry name" value="CDP-OH_PTrfase_TM_dom"/>
</dbReference>
<keyword evidence="1 2" id="KW-0808">Transferase</keyword>
<dbReference type="Pfam" id="PF01066">
    <property type="entry name" value="CDP-OH_P_transf"/>
    <property type="match status" value="1"/>
</dbReference>